<dbReference type="SUPFAM" id="SSF81321">
    <property type="entry name" value="Family A G protein-coupled receptor-like"/>
    <property type="match status" value="1"/>
</dbReference>
<dbReference type="PRINTS" id="PR00237">
    <property type="entry name" value="GPCRRHODOPSN"/>
</dbReference>
<feature type="transmembrane region" description="Helical" evidence="10">
    <location>
        <begin position="201"/>
        <end position="225"/>
    </location>
</feature>
<dbReference type="PROSITE" id="PS50262">
    <property type="entry name" value="G_PROTEIN_RECEP_F1_2"/>
    <property type="match status" value="1"/>
</dbReference>
<dbReference type="PANTHER" id="PTHR24228">
    <property type="entry name" value="B2 BRADYKININ RECEPTOR/ANGIOTENSIN II RECEPTOR"/>
    <property type="match status" value="1"/>
</dbReference>
<keyword evidence="3" id="KW-1003">Cell membrane</keyword>
<comment type="similarity">
    <text evidence="2">Belongs to the G-protein coupled receptor 1 family.</text>
</comment>
<dbReference type="CTD" id="100174942"/>
<dbReference type="Pfam" id="PF00001">
    <property type="entry name" value="7tm_1"/>
    <property type="match status" value="1"/>
</dbReference>
<sequence>MPPVIMQRSAGVDAAAPVLGGLTAHNTSRVYSPVTLSSEWPTVGRLLFVVSCSCLGTILNGFFVSSFFVEFTLKKVGNVFLACVGLADLIMTSSVMPISGVVLLSGEWDTLEVCRALQFLGQASTYSYSLFFAMAAIENYYRLCRSSDEYVMFISMHTSCTCVFIFALSFCLSAVGVFLNLDYDYCLRTDYGNFAFRITTLIIFHAVPLVVTYVGFLICAIHIRNRAAKELPYRRSHQYERDYSRTHLDIAVYSLHVLAWIPYLIVVYDYPNAPDYKFYHSTWIAVCRPVLTNFLYCAINRNFRRAFAHLYYYCCCKSSTTRSFSTRHRRIICECKMPISDVRVHIMHQALSSNSPARGASSCREMQEL</sequence>
<dbReference type="InterPro" id="IPR017452">
    <property type="entry name" value="GPCR_Rhodpsn_7TM"/>
</dbReference>
<dbReference type="PANTHER" id="PTHR24228:SF59">
    <property type="entry name" value="NEUROPEPTIDE RECEPTOR 15"/>
    <property type="match status" value="1"/>
</dbReference>
<evidence type="ECO:0000256" key="6">
    <source>
        <dbReference type="ARBA" id="ARBA00023040"/>
    </source>
</evidence>
<keyword evidence="4 10" id="KW-0812">Transmembrane</keyword>
<dbReference type="KEGG" id="bman:114246297"/>
<keyword evidence="6" id="KW-0297">G-protein coupled receptor</keyword>
<protein>
    <submittedName>
        <fullName evidence="13">Melatonin receptor type 1B-like</fullName>
    </submittedName>
</protein>
<feature type="transmembrane region" description="Helical" evidence="10">
    <location>
        <begin position="246"/>
        <end position="266"/>
    </location>
</feature>
<keyword evidence="9" id="KW-0807">Transducer</keyword>
<evidence type="ECO:0000256" key="2">
    <source>
        <dbReference type="ARBA" id="ARBA00010663"/>
    </source>
</evidence>
<feature type="transmembrane region" description="Helical" evidence="10">
    <location>
        <begin position="162"/>
        <end position="181"/>
    </location>
</feature>
<evidence type="ECO:0000256" key="7">
    <source>
        <dbReference type="ARBA" id="ARBA00023136"/>
    </source>
</evidence>
<proteinExistence type="inferred from homology"/>
<evidence type="ECO:0000256" key="9">
    <source>
        <dbReference type="ARBA" id="ARBA00023224"/>
    </source>
</evidence>
<comment type="subcellular location">
    <subcellularLocation>
        <location evidence="1">Cell membrane</location>
        <topology evidence="1">Multi-pass membrane protein</topology>
    </subcellularLocation>
</comment>
<dbReference type="GO" id="GO:0005886">
    <property type="term" value="C:plasma membrane"/>
    <property type="evidence" value="ECO:0007669"/>
    <property type="project" value="UniProtKB-SubCell"/>
</dbReference>
<reference evidence="13" key="1">
    <citation type="submission" date="2025-08" db="UniProtKB">
        <authorList>
            <consortium name="RefSeq"/>
        </authorList>
    </citation>
    <scope>IDENTIFICATION</scope>
    <source>
        <tissue evidence="13">Silk gland</tissue>
    </source>
</reference>
<evidence type="ECO:0000256" key="8">
    <source>
        <dbReference type="ARBA" id="ARBA00023170"/>
    </source>
</evidence>
<organism evidence="12 13">
    <name type="scientific">Bombyx mandarina</name>
    <name type="common">Wild silk moth</name>
    <name type="synonym">Wild silkworm</name>
    <dbReference type="NCBI Taxonomy" id="7092"/>
    <lineage>
        <taxon>Eukaryota</taxon>
        <taxon>Metazoa</taxon>
        <taxon>Ecdysozoa</taxon>
        <taxon>Arthropoda</taxon>
        <taxon>Hexapoda</taxon>
        <taxon>Insecta</taxon>
        <taxon>Pterygota</taxon>
        <taxon>Neoptera</taxon>
        <taxon>Endopterygota</taxon>
        <taxon>Lepidoptera</taxon>
        <taxon>Glossata</taxon>
        <taxon>Ditrysia</taxon>
        <taxon>Bombycoidea</taxon>
        <taxon>Bombycidae</taxon>
        <taxon>Bombycinae</taxon>
        <taxon>Bombyx</taxon>
    </lineage>
</organism>
<dbReference type="OrthoDB" id="5984709at2759"/>
<evidence type="ECO:0000259" key="11">
    <source>
        <dbReference type="PROSITE" id="PS50262"/>
    </source>
</evidence>
<feature type="transmembrane region" description="Helical" evidence="10">
    <location>
        <begin position="80"/>
        <end position="103"/>
    </location>
</feature>
<evidence type="ECO:0000256" key="5">
    <source>
        <dbReference type="ARBA" id="ARBA00022989"/>
    </source>
</evidence>
<evidence type="ECO:0000313" key="12">
    <source>
        <dbReference type="Proteomes" id="UP000504629"/>
    </source>
</evidence>
<dbReference type="GeneID" id="114246297"/>
<evidence type="ECO:0000256" key="10">
    <source>
        <dbReference type="SAM" id="Phobius"/>
    </source>
</evidence>
<feature type="transmembrane region" description="Helical" evidence="10">
    <location>
        <begin position="278"/>
        <end position="299"/>
    </location>
</feature>
<accession>A0A6J2JYB8</accession>
<feature type="transmembrane region" description="Helical" evidence="10">
    <location>
        <begin position="46"/>
        <end position="68"/>
    </location>
</feature>
<name>A0A6J2JYB8_BOMMA</name>
<evidence type="ECO:0000256" key="4">
    <source>
        <dbReference type="ARBA" id="ARBA00022692"/>
    </source>
</evidence>
<dbReference type="GO" id="GO:0004930">
    <property type="term" value="F:G protein-coupled receptor activity"/>
    <property type="evidence" value="ECO:0007669"/>
    <property type="project" value="UniProtKB-KW"/>
</dbReference>
<dbReference type="Gene3D" id="1.20.1070.10">
    <property type="entry name" value="Rhodopsin 7-helix transmembrane proteins"/>
    <property type="match status" value="1"/>
</dbReference>
<gene>
    <name evidence="13" type="primary">LOC114246297</name>
</gene>
<evidence type="ECO:0000256" key="3">
    <source>
        <dbReference type="ARBA" id="ARBA00022475"/>
    </source>
</evidence>
<keyword evidence="5 10" id="KW-1133">Transmembrane helix</keyword>
<dbReference type="RefSeq" id="XP_028034570.1">
    <property type="nucleotide sequence ID" value="XM_028178769.1"/>
</dbReference>
<feature type="domain" description="G-protein coupled receptors family 1 profile" evidence="11">
    <location>
        <begin position="59"/>
        <end position="266"/>
    </location>
</feature>
<dbReference type="AlphaFoldDB" id="A0A6J2JYB8"/>
<dbReference type="InterPro" id="IPR000276">
    <property type="entry name" value="GPCR_Rhodpsn"/>
</dbReference>
<evidence type="ECO:0000313" key="13">
    <source>
        <dbReference type="RefSeq" id="XP_028034570.1"/>
    </source>
</evidence>
<feature type="transmembrane region" description="Helical" evidence="10">
    <location>
        <begin position="123"/>
        <end position="141"/>
    </location>
</feature>
<keyword evidence="8" id="KW-0675">Receptor</keyword>
<dbReference type="CDD" id="cd00637">
    <property type="entry name" value="7tm_classA_rhodopsin-like"/>
    <property type="match status" value="1"/>
</dbReference>
<dbReference type="Proteomes" id="UP000504629">
    <property type="component" value="Unplaced"/>
</dbReference>
<keyword evidence="7 10" id="KW-0472">Membrane</keyword>
<keyword evidence="12" id="KW-1185">Reference proteome</keyword>
<evidence type="ECO:0000256" key="1">
    <source>
        <dbReference type="ARBA" id="ARBA00004651"/>
    </source>
</evidence>